<dbReference type="Proteomes" id="UP000265520">
    <property type="component" value="Unassembled WGS sequence"/>
</dbReference>
<organism evidence="1 2">
    <name type="scientific">Trifolium medium</name>
    <dbReference type="NCBI Taxonomy" id="97028"/>
    <lineage>
        <taxon>Eukaryota</taxon>
        <taxon>Viridiplantae</taxon>
        <taxon>Streptophyta</taxon>
        <taxon>Embryophyta</taxon>
        <taxon>Tracheophyta</taxon>
        <taxon>Spermatophyta</taxon>
        <taxon>Magnoliopsida</taxon>
        <taxon>eudicotyledons</taxon>
        <taxon>Gunneridae</taxon>
        <taxon>Pentapetalae</taxon>
        <taxon>rosids</taxon>
        <taxon>fabids</taxon>
        <taxon>Fabales</taxon>
        <taxon>Fabaceae</taxon>
        <taxon>Papilionoideae</taxon>
        <taxon>50 kb inversion clade</taxon>
        <taxon>NPAAA clade</taxon>
        <taxon>Hologalegina</taxon>
        <taxon>IRL clade</taxon>
        <taxon>Trifolieae</taxon>
        <taxon>Trifolium</taxon>
    </lineage>
</organism>
<name>A0A392NIV2_9FABA</name>
<evidence type="ECO:0000313" key="2">
    <source>
        <dbReference type="Proteomes" id="UP000265520"/>
    </source>
</evidence>
<sequence length="68" mass="7569">MKDEFMVLPTDISAEVAALKTKIGDALDKLERIYRKEIKGKTEEDVRRLVESLDKAGANTTTNRANCG</sequence>
<dbReference type="EMBL" id="LXQA010041407">
    <property type="protein sequence ID" value="MCH99817.1"/>
    <property type="molecule type" value="Genomic_DNA"/>
</dbReference>
<dbReference type="AlphaFoldDB" id="A0A392NIV2"/>
<reference evidence="1 2" key="1">
    <citation type="journal article" date="2018" name="Front. Plant Sci.">
        <title>Red Clover (Trifolium pratense) and Zigzag Clover (T. medium) - A Picture of Genomic Similarities and Differences.</title>
        <authorList>
            <person name="Dluhosova J."/>
            <person name="Istvanek J."/>
            <person name="Nedelnik J."/>
            <person name="Repkova J."/>
        </authorList>
    </citation>
    <scope>NUCLEOTIDE SEQUENCE [LARGE SCALE GENOMIC DNA]</scope>
    <source>
        <strain evidence="2">cv. 10/8</strain>
        <tissue evidence="1">Leaf</tissue>
    </source>
</reference>
<comment type="caution">
    <text evidence="1">The sequence shown here is derived from an EMBL/GenBank/DDBJ whole genome shotgun (WGS) entry which is preliminary data.</text>
</comment>
<accession>A0A392NIV2</accession>
<evidence type="ECO:0000313" key="1">
    <source>
        <dbReference type="EMBL" id="MCH99817.1"/>
    </source>
</evidence>
<protein>
    <submittedName>
        <fullName evidence="1">Uncharacterized protein</fullName>
    </submittedName>
</protein>
<proteinExistence type="predicted"/>
<keyword evidence="2" id="KW-1185">Reference proteome</keyword>
<feature type="non-terminal residue" evidence="1">
    <location>
        <position position="68"/>
    </location>
</feature>